<dbReference type="SMART" id="SM00360">
    <property type="entry name" value="RRM"/>
    <property type="match status" value="3"/>
</dbReference>
<dbReference type="AlphaFoldDB" id="A0A177T5S5"/>
<accession>A0A177T5S5</accession>
<proteinExistence type="predicted"/>
<dbReference type="InterPro" id="IPR012677">
    <property type="entry name" value="Nucleotide-bd_a/b_plait_sf"/>
</dbReference>
<keyword evidence="1" id="KW-0694">RNA-binding</keyword>
<dbReference type="SMART" id="SM00361">
    <property type="entry name" value="RRM_1"/>
    <property type="match status" value="2"/>
</dbReference>
<dbReference type="Proteomes" id="UP000077521">
    <property type="component" value="Unassembled WGS sequence"/>
</dbReference>
<evidence type="ECO:0000313" key="5">
    <source>
        <dbReference type="Proteomes" id="UP000077521"/>
    </source>
</evidence>
<feature type="domain" description="RRM" evidence="3">
    <location>
        <begin position="88"/>
        <end position="177"/>
    </location>
</feature>
<evidence type="ECO:0000256" key="2">
    <source>
        <dbReference type="SAM" id="MobiDB-lite"/>
    </source>
</evidence>
<gene>
    <name evidence="4" type="ORF">A4X13_0g6323</name>
</gene>
<dbReference type="Gene3D" id="3.30.70.330">
    <property type="match status" value="3"/>
</dbReference>
<protein>
    <recommendedName>
        <fullName evidence="3">RRM domain-containing protein</fullName>
    </recommendedName>
</protein>
<feature type="region of interest" description="Disordered" evidence="2">
    <location>
        <begin position="179"/>
        <end position="209"/>
    </location>
</feature>
<dbReference type="InterPro" id="IPR000504">
    <property type="entry name" value="RRM_dom"/>
</dbReference>
<feature type="region of interest" description="Disordered" evidence="2">
    <location>
        <begin position="23"/>
        <end position="89"/>
    </location>
</feature>
<comment type="caution">
    <text evidence="4">The sequence shown here is derived from an EMBL/GenBank/DDBJ whole genome shotgun (WGS) entry which is preliminary data.</text>
</comment>
<feature type="region of interest" description="Disordered" evidence="2">
    <location>
        <begin position="293"/>
        <end position="334"/>
    </location>
</feature>
<feature type="compositionally biased region" description="Low complexity" evidence="2">
    <location>
        <begin position="566"/>
        <end position="576"/>
    </location>
</feature>
<dbReference type="PROSITE" id="PS50102">
    <property type="entry name" value="RRM"/>
    <property type="match status" value="3"/>
</dbReference>
<keyword evidence="5" id="KW-1185">Reference proteome</keyword>
<sequence>MQSGAPLAPSTAGSASIVPSVAMPATSVPTDGQQPAVTSPALPGQPSAPTQQQPASQQQQQSPAAGTPTGLPNAATSPSVTAPGQRRPHLYVGNLSPSVAEHMLIDIFSTAGPVASVKIIPERNQNQHHGYQGAPNSSPTRYAFVEFRELLSAEKALHTLNGRKLFDLEIRVNWAHQATTTPGPGSNGAAGPGAVGGPNSNMPGSAGSKADEAHVFVGDLAPEINDEALRKAFSAFGSLSEARVMWDMVSGKSRGYGFLTFRTKGDAEQAIATMNGEWLGSRAIRVNWANQKNDPAAGGHGGMGGPGGMGGGHAGGRGGPQHHMHGGAGGPHGFNAGMGGPHMMGMGMPGAPYGMGGPGAASMPPGMPLTYEQTLAASHLHNTTIYVGNLLPFTTQNDLVPYFQNYGYITEVRMQADRGFAFVRLDSHENAAMAISQLNGTPIHNRPIKCGWGKDRHEGGRSGGGGGGAGGAGGAGGYGAGQGAGMGPGGYGNMMYGMQAQYPYSNAFGYPGAQGAGGMGMPGAQGSMGMGMGAGGMNMPGATGLAPPGSATSASGAGGQDGGLGMPIPQQQQGQGQQNGVGSNGILGTSPVGNGAGGVPGSVGSTGTGGLDAAMQQQMAAAFGGAGQGGYGGLNGNGQGGQEYYNSYAQYQALGAGGYGGFGASGQTGNGAGAQGR</sequence>
<dbReference type="SUPFAM" id="SSF54928">
    <property type="entry name" value="RNA-binding domain, RBD"/>
    <property type="match status" value="3"/>
</dbReference>
<evidence type="ECO:0000256" key="1">
    <source>
        <dbReference type="ARBA" id="ARBA00022884"/>
    </source>
</evidence>
<dbReference type="GO" id="GO:0003729">
    <property type="term" value="F:mRNA binding"/>
    <property type="evidence" value="ECO:0007669"/>
    <property type="project" value="InterPro"/>
</dbReference>
<name>A0A177T5S5_9BASI</name>
<organism evidence="4 5">
    <name type="scientific">Tilletia indica</name>
    <dbReference type="NCBI Taxonomy" id="43049"/>
    <lineage>
        <taxon>Eukaryota</taxon>
        <taxon>Fungi</taxon>
        <taxon>Dikarya</taxon>
        <taxon>Basidiomycota</taxon>
        <taxon>Ustilaginomycotina</taxon>
        <taxon>Exobasidiomycetes</taxon>
        <taxon>Tilletiales</taxon>
        <taxon>Tilletiaceae</taxon>
        <taxon>Tilletia</taxon>
    </lineage>
</organism>
<feature type="compositionally biased region" description="Gly residues" evidence="2">
    <location>
        <begin position="185"/>
        <end position="196"/>
    </location>
</feature>
<reference evidence="4" key="1">
    <citation type="submission" date="2016-04" db="EMBL/GenBank/DDBJ databases">
        <authorList>
            <person name="Nguyen H.D."/>
            <person name="Samba Siva P."/>
            <person name="Cullis J."/>
            <person name="Levesque C.A."/>
            <person name="Hambleton S."/>
        </authorList>
    </citation>
    <scope>NUCLEOTIDE SEQUENCE</scope>
    <source>
        <strain evidence="4">DAOMC 236416</strain>
    </source>
</reference>
<dbReference type="InterPro" id="IPR050825">
    <property type="entry name" value="RBM42_RBP45_47-like"/>
</dbReference>
<feature type="compositionally biased region" description="Low complexity" evidence="2">
    <location>
        <begin position="44"/>
        <end position="69"/>
    </location>
</feature>
<feature type="domain" description="RRM" evidence="3">
    <location>
        <begin position="213"/>
        <end position="291"/>
    </location>
</feature>
<feature type="compositionally biased region" description="Gly residues" evidence="2">
    <location>
        <begin position="298"/>
        <end position="319"/>
    </location>
</feature>
<dbReference type="PANTHER" id="PTHR47640:SF5">
    <property type="entry name" value="RRM DOMAIN-CONTAINING PROTEIN"/>
    <property type="match status" value="1"/>
</dbReference>
<feature type="compositionally biased region" description="Gly residues" evidence="2">
    <location>
        <begin position="594"/>
        <end position="610"/>
    </location>
</feature>
<reference evidence="4" key="2">
    <citation type="journal article" date="2019" name="IMA Fungus">
        <title>Genome sequencing and comparison of five Tilletia species to identify candidate genes for the detection of regulated species infecting wheat.</title>
        <authorList>
            <person name="Nguyen H.D.T."/>
            <person name="Sultana T."/>
            <person name="Kesanakurti P."/>
            <person name="Hambleton S."/>
        </authorList>
    </citation>
    <scope>NUCLEOTIDE SEQUENCE</scope>
    <source>
        <strain evidence="4">DAOMC 236416</strain>
    </source>
</reference>
<feature type="compositionally biased region" description="Polar residues" evidence="2">
    <location>
        <begin position="27"/>
        <end position="37"/>
    </location>
</feature>
<dbReference type="Pfam" id="PF00076">
    <property type="entry name" value="RRM_1"/>
    <property type="match status" value="4"/>
</dbReference>
<dbReference type="EMBL" id="LWDF02000588">
    <property type="protein sequence ID" value="KAE8244726.1"/>
    <property type="molecule type" value="Genomic_DNA"/>
</dbReference>
<dbReference type="CDD" id="cd12619">
    <property type="entry name" value="RRM2_PUB1"/>
    <property type="match status" value="1"/>
</dbReference>
<dbReference type="GO" id="GO:0005829">
    <property type="term" value="C:cytosol"/>
    <property type="evidence" value="ECO:0007669"/>
    <property type="project" value="TreeGrafter"/>
</dbReference>
<feature type="compositionally biased region" description="Low complexity" evidence="2">
    <location>
        <begin position="543"/>
        <end position="555"/>
    </location>
</feature>
<dbReference type="PANTHER" id="PTHR47640">
    <property type="entry name" value="TRNA SELENOCYSTEINE 1-ASSOCIATED PROTEIN 1-RELATED-RELATED"/>
    <property type="match status" value="1"/>
</dbReference>
<evidence type="ECO:0000259" key="3">
    <source>
        <dbReference type="PROSITE" id="PS50102"/>
    </source>
</evidence>
<dbReference type="InterPro" id="IPR035979">
    <property type="entry name" value="RBD_domain_sf"/>
</dbReference>
<feature type="domain" description="RRM" evidence="3">
    <location>
        <begin position="383"/>
        <end position="455"/>
    </location>
</feature>
<feature type="compositionally biased region" description="Gly residues" evidence="2">
    <location>
        <begin position="556"/>
        <end position="565"/>
    </location>
</feature>
<feature type="region of interest" description="Disordered" evidence="2">
    <location>
        <begin position="543"/>
        <end position="610"/>
    </location>
</feature>
<evidence type="ECO:0000313" key="4">
    <source>
        <dbReference type="EMBL" id="KAE8244726.1"/>
    </source>
</evidence>
<dbReference type="InterPro" id="IPR003954">
    <property type="entry name" value="RRM_euk-type"/>
</dbReference>